<dbReference type="GO" id="GO:0009639">
    <property type="term" value="P:response to red or far red light"/>
    <property type="evidence" value="ECO:0007669"/>
    <property type="project" value="InterPro"/>
</dbReference>
<dbReference type="PANTHER" id="PTHR37723:SF1">
    <property type="entry name" value="PROTEIN FAR-RED-ELONGATED HYPOCOTYL 1-LIKE"/>
    <property type="match status" value="1"/>
</dbReference>
<evidence type="ECO:0000313" key="4">
    <source>
        <dbReference type="Proteomes" id="UP001293593"/>
    </source>
</evidence>
<dbReference type="PANTHER" id="PTHR37723">
    <property type="entry name" value="PROTEIN FAR-RED ELONGATED HYPOCOTYL 1"/>
    <property type="match status" value="1"/>
</dbReference>
<dbReference type="InterPro" id="IPR037766">
    <property type="entry name" value="FHY1"/>
</dbReference>
<comment type="caution">
    <text evidence="3">The sequence shown here is derived from an EMBL/GenBank/DDBJ whole genome shotgun (WGS) entry which is preliminary data.</text>
</comment>
<sequence>MEAENQNLSLANRFEMDDVHMTNIVEWNKKRKLQIDQLDLLRPKHKCWVRSFPSEEDSIFDERLRSERVHDLPVKGSRPDALVLDDRPSPVSAGDSNSFAEDSDASMSVNEEVKLEVDCAKTFLYGRPYNSYDNWDTYNVKDVTTIENANSSEEDIFTDTEYNQSYNHEADMQALQNLEEQIRGYEKLKDHLYEDNCEESLDKGFEDLRHSSGVNPNVYVLSSGRWEVNQEAQSSTVPLPPTIDQEFEEYFSMLML</sequence>
<accession>A0AAE1K955</accession>
<dbReference type="AlphaFoldDB" id="A0AAE1K955"/>
<name>A0AAE1K955_9FABA</name>
<dbReference type="GO" id="GO:0061608">
    <property type="term" value="F:nuclear import signal receptor activity"/>
    <property type="evidence" value="ECO:0007669"/>
    <property type="project" value="TreeGrafter"/>
</dbReference>
<protein>
    <recommendedName>
        <fullName evidence="5">Far-red elongated hypocotyl 1</fullName>
    </recommendedName>
</protein>
<reference evidence="3" key="1">
    <citation type="submission" date="2023-10" db="EMBL/GenBank/DDBJ databases">
        <title>Chromosome-level genome of the transformable northern wattle, Acacia crassicarpa.</title>
        <authorList>
            <person name="Massaro I."/>
            <person name="Sinha N.R."/>
            <person name="Poethig S."/>
            <person name="Leichty A.R."/>
        </authorList>
    </citation>
    <scope>NUCLEOTIDE SEQUENCE</scope>
    <source>
        <strain evidence="3">Acra3RX</strain>
        <tissue evidence="3">Leaf</tissue>
    </source>
</reference>
<dbReference type="GO" id="GO:0051457">
    <property type="term" value="P:maintenance of protein location in nucleus"/>
    <property type="evidence" value="ECO:0007669"/>
    <property type="project" value="TreeGrafter"/>
</dbReference>
<proteinExistence type="predicted"/>
<dbReference type="Proteomes" id="UP001293593">
    <property type="component" value="Unassembled WGS sequence"/>
</dbReference>
<feature type="coiled-coil region" evidence="1">
    <location>
        <begin position="168"/>
        <end position="195"/>
    </location>
</feature>
<feature type="region of interest" description="Disordered" evidence="2">
    <location>
        <begin position="75"/>
        <end position="105"/>
    </location>
</feature>
<evidence type="ECO:0000313" key="3">
    <source>
        <dbReference type="EMBL" id="KAK4268744.1"/>
    </source>
</evidence>
<dbReference type="GO" id="GO:0005737">
    <property type="term" value="C:cytoplasm"/>
    <property type="evidence" value="ECO:0007669"/>
    <property type="project" value="TreeGrafter"/>
</dbReference>
<gene>
    <name evidence="3" type="ORF">QN277_025355</name>
</gene>
<dbReference type="GO" id="GO:0016607">
    <property type="term" value="C:nuclear speck"/>
    <property type="evidence" value="ECO:0007669"/>
    <property type="project" value="TreeGrafter"/>
</dbReference>
<dbReference type="EMBL" id="JAWXYG010000007">
    <property type="protein sequence ID" value="KAK4268744.1"/>
    <property type="molecule type" value="Genomic_DNA"/>
</dbReference>
<evidence type="ECO:0008006" key="5">
    <source>
        <dbReference type="Google" id="ProtNLM"/>
    </source>
</evidence>
<keyword evidence="1" id="KW-0175">Coiled coil</keyword>
<feature type="compositionally biased region" description="Polar residues" evidence="2">
    <location>
        <begin position="94"/>
        <end position="105"/>
    </location>
</feature>
<evidence type="ECO:0000256" key="1">
    <source>
        <dbReference type="SAM" id="Coils"/>
    </source>
</evidence>
<keyword evidence="4" id="KW-1185">Reference proteome</keyword>
<organism evidence="3 4">
    <name type="scientific">Acacia crassicarpa</name>
    <name type="common">northern wattle</name>
    <dbReference type="NCBI Taxonomy" id="499986"/>
    <lineage>
        <taxon>Eukaryota</taxon>
        <taxon>Viridiplantae</taxon>
        <taxon>Streptophyta</taxon>
        <taxon>Embryophyta</taxon>
        <taxon>Tracheophyta</taxon>
        <taxon>Spermatophyta</taxon>
        <taxon>Magnoliopsida</taxon>
        <taxon>eudicotyledons</taxon>
        <taxon>Gunneridae</taxon>
        <taxon>Pentapetalae</taxon>
        <taxon>rosids</taxon>
        <taxon>fabids</taxon>
        <taxon>Fabales</taxon>
        <taxon>Fabaceae</taxon>
        <taxon>Caesalpinioideae</taxon>
        <taxon>mimosoid clade</taxon>
        <taxon>Acacieae</taxon>
        <taxon>Acacia</taxon>
    </lineage>
</organism>
<evidence type="ECO:0000256" key="2">
    <source>
        <dbReference type="SAM" id="MobiDB-lite"/>
    </source>
</evidence>